<organism evidence="3 4">
    <name type="scientific">Candidatus Yanofskybacteria bacterium CG10_big_fil_rev_8_21_14_0_10_36_16</name>
    <dbReference type="NCBI Taxonomy" id="1975096"/>
    <lineage>
        <taxon>Bacteria</taxon>
        <taxon>Candidatus Yanofskyibacteriota</taxon>
    </lineage>
</organism>
<dbReference type="AlphaFoldDB" id="A0A2J0Q6X7"/>
<feature type="transmembrane region" description="Helical" evidence="2">
    <location>
        <begin position="68"/>
        <end position="88"/>
    </location>
</feature>
<evidence type="ECO:0000256" key="2">
    <source>
        <dbReference type="SAM" id="Phobius"/>
    </source>
</evidence>
<feature type="compositionally biased region" description="Basic and acidic residues" evidence="1">
    <location>
        <begin position="1"/>
        <end position="28"/>
    </location>
</feature>
<feature type="compositionally biased region" description="Basic and acidic residues" evidence="1">
    <location>
        <begin position="41"/>
        <end position="53"/>
    </location>
</feature>
<comment type="caution">
    <text evidence="3">The sequence shown here is derived from an EMBL/GenBank/DDBJ whole genome shotgun (WGS) entry which is preliminary data.</text>
</comment>
<evidence type="ECO:0000256" key="1">
    <source>
        <dbReference type="SAM" id="MobiDB-lite"/>
    </source>
</evidence>
<dbReference type="Proteomes" id="UP000228496">
    <property type="component" value="Unassembled WGS sequence"/>
</dbReference>
<evidence type="ECO:0000313" key="3">
    <source>
        <dbReference type="EMBL" id="PJE50710.1"/>
    </source>
</evidence>
<accession>A0A2J0Q6X7</accession>
<evidence type="ECO:0000313" key="4">
    <source>
        <dbReference type="Proteomes" id="UP000228496"/>
    </source>
</evidence>
<proteinExistence type="predicted"/>
<keyword evidence="2" id="KW-0472">Membrane</keyword>
<reference evidence="3 4" key="1">
    <citation type="submission" date="2017-09" db="EMBL/GenBank/DDBJ databases">
        <title>Depth-based differentiation of microbial function through sediment-hosted aquifers and enrichment of novel symbionts in the deep terrestrial subsurface.</title>
        <authorList>
            <person name="Probst A.J."/>
            <person name="Ladd B."/>
            <person name="Jarett J.K."/>
            <person name="Geller-Mcgrath D.E."/>
            <person name="Sieber C.M."/>
            <person name="Emerson J.B."/>
            <person name="Anantharaman K."/>
            <person name="Thomas B.C."/>
            <person name="Malmstrom R."/>
            <person name="Stieglmeier M."/>
            <person name="Klingl A."/>
            <person name="Woyke T."/>
            <person name="Ryan C.M."/>
            <person name="Banfield J.F."/>
        </authorList>
    </citation>
    <scope>NUCLEOTIDE SEQUENCE [LARGE SCALE GENOMIC DNA]</scope>
    <source>
        <strain evidence="3">CG10_big_fil_rev_8_21_14_0_10_36_16</strain>
    </source>
</reference>
<dbReference type="EMBL" id="PCXQ01000005">
    <property type="protein sequence ID" value="PJE50710.1"/>
    <property type="molecule type" value="Genomic_DNA"/>
</dbReference>
<keyword evidence="2" id="KW-0812">Transmembrane</keyword>
<sequence length="365" mass="42323">MPEDKPRSRIKGDKEDPKDNKPEVKNNNEEEEPALRRKPVAKPEPEPKSKPEQKTAQNTQELPQKSGWANFLIWCVAAVLLALTLSFYSGRTANYYDELVEKSSEYSANFKKESFNKKVDRAKKEELKHSQPQEEFADKIDVAKSQKVEPIFKEEQEDKVLPDGFYVKFGDSFLVEINPENTVPEKTPPPALDKAPVFNAGQSALFYLRDRHYRQKDQLMLRRLRYSVQYIDWQNNSCWSIKDKWMPSYFNGDVLSGIIRDANAGDIRFDPGSLNEGWYVFSFQLNRREAMYFVFGVGDPEKIRSVPYLKANVWSEFVLYSRESPVVSNYGNWARSNFFTGGRGNCPLPEEQLKDIVLQEPHENH</sequence>
<protein>
    <submittedName>
        <fullName evidence="3">Uncharacterized protein</fullName>
    </submittedName>
</protein>
<keyword evidence="2" id="KW-1133">Transmembrane helix</keyword>
<name>A0A2J0Q6X7_9BACT</name>
<gene>
    <name evidence="3" type="ORF">COV29_03170</name>
</gene>
<feature type="region of interest" description="Disordered" evidence="1">
    <location>
        <begin position="1"/>
        <end position="61"/>
    </location>
</feature>